<accession>A0A9W7EC12</accession>
<sequence length="851" mass="96474">MNKAELRLLDACEGIAVGGDANPYSSKGNRYYRVKLTISTAQGEEEGEAYVRTSSEWENPPSQRYLEACWRNIAGSHRDKTSTLSILDSSLKRRGSFDGTDPWKKARQSGIHSPLYKSASTIIERLNKHKFFASATTTVNPAAAPAKAKREQINVFVGLAVYELSHLNAVESSFFAKIRLHRFFQYPTSAVPKDLLNRAIADGGMTVLKHGEGERLTEEVPLIEFYNEVAKECLDPPAFRLYHNPAKSPPTAIMVNDLHAVTFREHFELEDFPFDSQQCQVDLRFLQYKFRDMYRLKVHAVQYQKGSLSMNEWTMHEPRVDIRSPDVSVIQLLVKRRPKFYIINIGVMLSALSLLSSTAFACDVEAVGERMGITLTLLLTAVAYKIVLGDGLPKVPYLTQIDIFMFLCVGSLFICSVTALIPNLIGARWGEEIGEVCNFWMLIAFVASLLVPLLAWIRGSYNVFKRGNGGVPMLVHDVKGNFTYFAFEDCPCMANGRKLFACTAITLAGLSAATHGQTKNFYDHRFIVSLDPDDLAGFYGGEEFMELFCVLPFVGTLMMRGGTFDDEGNVHTTGIPGDMEVSMVFSDEDDDYGRTVWFNKRERFKDTFMGYKCWDMVSNFGFRTLPNKKLEVYHTGEYFVSNFPPISSVVFLVFKFHSMWLTFATSHHLKYHAFRSETDDEEEIEEKSRTDMPLHLLVDVLPYEFLKQIGFSSINPCKDESTYAPEEEEIPEEVESREVHLNKIMSQVTSDIKKDREYNKEVVLRRIQTLKIDPEVDNVNEIEAEIDLRAQRIGKDLGGPVAWEALKRTNNPQAYLKATRAAIKRRQTRVGKPLGRKGTRVDKTRSAGRKS</sequence>
<dbReference type="PANTHER" id="PTHR18945">
    <property type="entry name" value="NEUROTRANSMITTER GATED ION CHANNEL"/>
    <property type="match status" value="1"/>
</dbReference>
<feature type="region of interest" description="Disordered" evidence="2">
    <location>
        <begin position="825"/>
        <end position="851"/>
    </location>
</feature>
<dbReference type="Gene3D" id="2.70.170.10">
    <property type="entry name" value="Neurotransmitter-gated ion-channel ligand-binding domain"/>
    <property type="match status" value="1"/>
</dbReference>
<evidence type="ECO:0000256" key="3">
    <source>
        <dbReference type="SAM" id="Phobius"/>
    </source>
</evidence>
<dbReference type="GO" id="GO:0016020">
    <property type="term" value="C:membrane"/>
    <property type="evidence" value="ECO:0007669"/>
    <property type="project" value="UniProtKB-SubCell"/>
</dbReference>
<evidence type="ECO:0000256" key="2">
    <source>
        <dbReference type="SAM" id="MobiDB-lite"/>
    </source>
</evidence>
<feature type="transmembrane region" description="Helical" evidence="3">
    <location>
        <begin position="404"/>
        <end position="427"/>
    </location>
</feature>
<feature type="transmembrane region" description="Helical" evidence="3">
    <location>
        <begin position="373"/>
        <end position="392"/>
    </location>
</feature>
<feature type="transmembrane region" description="Helical" evidence="3">
    <location>
        <begin position="340"/>
        <end position="361"/>
    </location>
</feature>
<dbReference type="GO" id="GO:0004888">
    <property type="term" value="F:transmembrane signaling receptor activity"/>
    <property type="evidence" value="ECO:0007669"/>
    <property type="project" value="InterPro"/>
</dbReference>
<gene>
    <name evidence="4" type="ORF">TL16_g05464</name>
</gene>
<evidence type="ECO:0000256" key="1">
    <source>
        <dbReference type="ARBA" id="ARBA00004141"/>
    </source>
</evidence>
<feature type="transmembrane region" description="Helical" evidence="3">
    <location>
        <begin position="439"/>
        <end position="457"/>
    </location>
</feature>
<comment type="subcellular location">
    <subcellularLocation>
        <location evidence="1">Membrane</location>
        <topology evidence="1">Multi-pass membrane protein</topology>
    </subcellularLocation>
</comment>
<dbReference type="Gene3D" id="1.20.58.390">
    <property type="entry name" value="Neurotransmitter-gated ion-channel transmembrane domain"/>
    <property type="match status" value="1"/>
</dbReference>
<keyword evidence="3" id="KW-0812">Transmembrane</keyword>
<dbReference type="Proteomes" id="UP001162640">
    <property type="component" value="Unassembled WGS sequence"/>
</dbReference>
<organism evidence="4 5">
    <name type="scientific">Triparma laevis f. inornata</name>
    <dbReference type="NCBI Taxonomy" id="1714386"/>
    <lineage>
        <taxon>Eukaryota</taxon>
        <taxon>Sar</taxon>
        <taxon>Stramenopiles</taxon>
        <taxon>Ochrophyta</taxon>
        <taxon>Bolidophyceae</taxon>
        <taxon>Parmales</taxon>
        <taxon>Triparmaceae</taxon>
        <taxon>Triparma</taxon>
    </lineage>
</organism>
<evidence type="ECO:0000313" key="5">
    <source>
        <dbReference type="Proteomes" id="UP001162640"/>
    </source>
</evidence>
<dbReference type="AlphaFoldDB" id="A0A9W7EC12"/>
<dbReference type="InterPro" id="IPR036734">
    <property type="entry name" value="Neur_chan_lig-bd_sf"/>
</dbReference>
<dbReference type="EMBL" id="BLQM01000159">
    <property type="protein sequence ID" value="GMH70663.1"/>
    <property type="molecule type" value="Genomic_DNA"/>
</dbReference>
<dbReference type="SUPFAM" id="SSF90112">
    <property type="entry name" value="Neurotransmitter-gated ion-channel transmembrane pore"/>
    <property type="match status" value="1"/>
</dbReference>
<dbReference type="InterPro" id="IPR036719">
    <property type="entry name" value="Neuro-gated_channel_TM_sf"/>
</dbReference>
<dbReference type="InterPro" id="IPR006201">
    <property type="entry name" value="Neur_channel"/>
</dbReference>
<evidence type="ECO:0000313" key="4">
    <source>
        <dbReference type="EMBL" id="GMH70663.1"/>
    </source>
</evidence>
<name>A0A9W7EC12_9STRA</name>
<protein>
    <submittedName>
        <fullName evidence="4">Uncharacterized protein</fullName>
    </submittedName>
</protein>
<reference evidence="5" key="1">
    <citation type="journal article" date="2023" name="Commun. Biol.">
        <title>Genome analysis of Parmales, the sister group of diatoms, reveals the evolutionary specialization of diatoms from phago-mixotrophs to photoautotrophs.</title>
        <authorList>
            <person name="Ban H."/>
            <person name="Sato S."/>
            <person name="Yoshikawa S."/>
            <person name="Yamada K."/>
            <person name="Nakamura Y."/>
            <person name="Ichinomiya M."/>
            <person name="Sato N."/>
            <person name="Blanc-Mathieu R."/>
            <person name="Endo H."/>
            <person name="Kuwata A."/>
            <person name="Ogata H."/>
        </authorList>
    </citation>
    <scope>NUCLEOTIDE SEQUENCE [LARGE SCALE GENOMIC DNA]</scope>
</reference>
<keyword evidence="3" id="KW-0472">Membrane</keyword>
<dbReference type="GO" id="GO:0005230">
    <property type="term" value="F:extracellular ligand-gated monoatomic ion channel activity"/>
    <property type="evidence" value="ECO:0007669"/>
    <property type="project" value="InterPro"/>
</dbReference>
<comment type="caution">
    <text evidence="4">The sequence shown here is derived from an EMBL/GenBank/DDBJ whole genome shotgun (WGS) entry which is preliminary data.</text>
</comment>
<feature type="compositionally biased region" description="Basic residues" evidence="2">
    <location>
        <begin position="825"/>
        <end position="838"/>
    </location>
</feature>
<proteinExistence type="predicted"/>
<keyword evidence="3" id="KW-1133">Transmembrane helix</keyword>
<dbReference type="InterPro" id="IPR038050">
    <property type="entry name" value="Neuro_actylchol_rec"/>
</dbReference>